<dbReference type="SUPFAM" id="SSF100950">
    <property type="entry name" value="NagB/RpiA/CoA transferase-like"/>
    <property type="match status" value="1"/>
</dbReference>
<keyword evidence="4" id="KW-0396">Initiation factor</keyword>
<evidence type="ECO:0000256" key="3">
    <source>
        <dbReference type="ARBA" id="ARBA00022490"/>
    </source>
</evidence>
<dbReference type="GO" id="GO:0003743">
    <property type="term" value="F:translation initiation factor activity"/>
    <property type="evidence" value="ECO:0007669"/>
    <property type="project" value="UniProtKB-KW"/>
</dbReference>
<dbReference type="AlphaFoldDB" id="A0A8J2SSQ0"/>
<keyword evidence="5" id="KW-0648">Protein biosynthesis</keyword>
<dbReference type="PANTHER" id="PTHR45859:SF1">
    <property type="entry name" value="TRANSLATION INITIATION FACTOR EIF-2B SUBUNIT BETA"/>
    <property type="match status" value="1"/>
</dbReference>
<keyword evidence="11" id="KW-1185">Reference proteome</keyword>
<evidence type="ECO:0000256" key="8">
    <source>
        <dbReference type="ARBA" id="ARBA00046432"/>
    </source>
</evidence>
<comment type="subunit">
    <text evidence="8">Component of the translation initiation factor 2B (eIF2B) complex which is a heterodecamer of two sets of five different subunits: alpha, beta, gamma, delta and epsilon. Subunits alpha, beta and delta comprise a regulatory subcomplex and subunits epsilon and gamma comprise a catalytic subcomplex. Within the complex, the hexameric regulatory complex resides at the center, with the two heterodimeric catalytic subcomplexes bound on opposite sides.</text>
</comment>
<dbReference type="InterPro" id="IPR042529">
    <property type="entry name" value="IF_2B-like_C"/>
</dbReference>
<evidence type="ECO:0000256" key="2">
    <source>
        <dbReference type="ARBA" id="ARBA00007251"/>
    </source>
</evidence>
<keyword evidence="3" id="KW-0963">Cytoplasm</keyword>
<evidence type="ECO:0000256" key="6">
    <source>
        <dbReference type="ARBA" id="ARBA00044122"/>
    </source>
</evidence>
<evidence type="ECO:0000256" key="1">
    <source>
        <dbReference type="ARBA" id="ARBA00004514"/>
    </source>
</evidence>
<evidence type="ECO:0000313" key="10">
    <source>
        <dbReference type="EMBL" id="CAH0373607.1"/>
    </source>
</evidence>
<protein>
    <recommendedName>
        <fullName evidence="6">Translation initiation factor eIF2B subunit beta</fullName>
    </recommendedName>
    <alternativeName>
        <fullName evidence="7">eIF2B GDP-GTP exchange factor subunit beta</fullName>
    </alternativeName>
</protein>
<comment type="caution">
    <text evidence="10">The sequence shown here is derived from an EMBL/GenBank/DDBJ whole genome shotgun (WGS) entry which is preliminary data.</text>
</comment>
<dbReference type="InterPro" id="IPR000649">
    <property type="entry name" value="IF-2B-related"/>
</dbReference>
<accession>A0A8J2SSQ0</accession>
<comment type="subcellular location">
    <subcellularLocation>
        <location evidence="1">Cytoplasm</location>
        <location evidence="1">Cytosol</location>
    </subcellularLocation>
</comment>
<evidence type="ECO:0000256" key="7">
    <source>
        <dbReference type="ARBA" id="ARBA00044228"/>
    </source>
</evidence>
<dbReference type="GO" id="GO:0005851">
    <property type="term" value="C:eukaryotic translation initiation factor 2B complex"/>
    <property type="evidence" value="ECO:0007669"/>
    <property type="project" value="TreeGrafter"/>
</dbReference>
<dbReference type="EMBL" id="CAKKNE010000004">
    <property type="protein sequence ID" value="CAH0373607.1"/>
    <property type="molecule type" value="Genomic_DNA"/>
</dbReference>
<dbReference type="InterPro" id="IPR051855">
    <property type="entry name" value="eIF2B_beta_subunit"/>
</dbReference>
<gene>
    <name evidence="10" type="ORF">PECAL_4P08160</name>
</gene>
<name>A0A8J2SSQ0_9STRA</name>
<dbReference type="GO" id="GO:0005085">
    <property type="term" value="F:guanyl-nucleotide exchange factor activity"/>
    <property type="evidence" value="ECO:0007669"/>
    <property type="project" value="TreeGrafter"/>
</dbReference>
<dbReference type="Proteomes" id="UP000789595">
    <property type="component" value="Unassembled WGS sequence"/>
</dbReference>
<evidence type="ECO:0000256" key="5">
    <source>
        <dbReference type="ARBA" id="ARBA00022917"/>
    </source>
</evidence>
<dbReference type="OrthoDB" id="269919at2759"/>
<comment type="similarity">
    <text evidence="2 9">Belongs to the eIF-2B alpha/beta/delta subunits family.</text>
</comment>
<reference evidence="10" key="1">
    <citation type="submission" date="2021-11" db="EMBL/GenBank/DDBJ databases">
        <authorList>
            <consortium name="Genoscope - CEA"/>
            <person name="William W."/>
        </authorList>
    </citation>
    <scope>NUCLEOTIDE SEQUENCE</scope>
</reference>
<evidence type="ECO:0000313" key="11">
    <source>
        <dbReference type="Proteomes" id="UP000789595"/>
    </source>
</evidence>
<dbReference type="InterPro" id="IPR037171">
    <property type="entry name" value="NagB/RpiA_transferase-like"/>
</dbReference>
<proteinExistence type="inferred from homology"/>
<evidence type="ECO:0000256" key="9">
    <source>
        <dbReference type="RuleBase" id="RU003814"/>
    </source>
</evidence>
<sequence length="386" mass="39821">MTLPRPPPPARAASDEAWLDAADDIRRRRDLLVAGLRSGDVRSASQAALATCALLERVAAADDWRTAAVLLRRLRRVGGGVVRAAPGALSVGNVLRRALLVVREEYARNLRESTSIKDDAGLQRSLGDVLAARSAPDALADRDDRRDVELEALRDDVLDQLRDLADEIANAREAVAARAPGLVAPGAVVLTAGRSRSVAAFLRRAAPAEVVVVDEDGRAAAALARALPAAAVTRVTAAAAAAVAGRCRCAVLGCSAALADGGIIAQPGARLVAEACAARRKPVLALCALYKLAPLHHPGAAAARAAVAADMSLGAALPFGALPCDAGADPLAAPAPAVRHPRADAVPPDLVDLLVTNAGVHAPSYAPRLLAEMYAPEDHDLLRAEL</sequence>
<dbReference type="PANTHER" id="PTHR45859">
    <property type="entry name" value="TRANSLATION INITIATION FACTOR EIF-2B SUBUNIT BETA"/>
    <property type="match status" value="1"/>
</dbReference>
<evidence type="ECO:0000256" key="4">
    <source>
        <dbReference type="ARBA" id="ARBA00022540"/>
    </source>
</evidence>
<dbReference type="GO" id="GO:0005829">
    <property type="term" value="C:cytosol"/>
    <property type="evidence" value="ECO:0007669"/>
    <property type="project" value="UniProtKB-SubCell"/>
</dbReference>
<dbReference type="Gene3D" id="3.40.50.10470">
    <property type="entry name" value="Translation initiation factor eif-2b, domain 2"/>
    <property type="match status" value="1"/>
</dbReference>
<dbReference type="Pfam" id="PF01008">
    <property type="entry name" value="IF-2B"/>
    <property type="match status" value="1"/>
</dbReference>
<organism evidence="10 11">
    <name type="scientific">Pelagomonas calceolata</name>
    <dbReference type="NCBI Taxonomy" id="35677"/>
    <lineage>
        <taxon>Eukaryota</taxon>
        <taxon>Sar</taxon>
        <taxon>Stramenopiles</taxon>
        <taxon>Ochrophyta</taxon>
        <taxon>Pelagophyceae</taxon>
        <taxon>Pelagomonadales</taxon>
        <taxon>Pelagomonadaceae</taxon>
        <taxon>Pelagomonas</taxon>
    </lineage>
</organism>